<sequence>MCLLLSAFSLAVNLRFHSTEDQALTSALHRASEDIIKDIFVQVPESQAVSRHIFMAPKPSQCTIDQKPAMQEEPALNMAQLCARIGSQLVLKPKGMAANNPYKPKLGRVLDDTSVEEEEEAPLTIANNAFKSQSTNSNENFCYQYPTTDDESTIQQPTRNQLFSARNESSEQSIDTGFGSGDSDAKYSLQGNPAGNNNAVFSSE</sequence>
<feature type="region of interest" description="Disordered" evidence="1">
    <location>
        <begin position="164"/>
        <end position="204"/>
    </location>
</feature>
<keyword evidence="2" id="KW-1185">Reference proteome</keyword>
<protein>
    <submittedName>
        <fullName evidence="3">Uncharacterized protein</fullName>
    </submittedName>
</protein>
<dbReference type="WBParaSite" id="jg14187">
    <property type="protein sequence ID" value="jg14187"/>
    <property type="gene ID" value="jg14187"/>
</dbReference>
<feature type="compositionally biased region" description="Polar residues" evidence="1">
    <location>
        <begin position="164"/>
        <end position="175"/>
    </location>
</feature>
<accession>A0A915CZD9</accession>
<evidence type="ECO:0000313" key="2">
    <source>
        <dbReference type="Proteomes" id="UP000887574"/>
    </source>
</evidence>
<name>A0A915CZD9_9BILA</name>
<evidence type="ECO:0000256" key="1">
    <source>
        <dbReference type="SAM" id="MobiDB-lite"/>
    </source>
</evidence>
<organism evidence="2 3">
    <name type="scientific">Ditylenchus dipsaci</name>
    <dbReference type="NCBI Taxonomy" id="166011"/>
    <lineage>
        <taxon>Eukaryota</taxon>
        <taxon>Metazoa</taxon>
        <taxon>Ecdysozoa</taxon>
        <taxon>Nematoda</taxon>
        <taxon>Chromadorea</taxon>
        <taxon>Rhabditida</taxon>
        <taxon>Tylenchina</taxon>
        <taxon>Tylenchomorpha</taxon>
        <taxon>Sphaerularioidea</taxon>
        <taxon>Anguinidae</taxon>
        <taxon>Anguininae</taxon>
        <taxon>Ditylenchus</taxon>
    </lineage>
</organism>
<feature type="compositionally biased region" description="Polar residues" evidence="1">
    <location>
        <begin position="189"/>
        <end position="204"/>
    </location>
</feature>
<dbReference type="AlphaFoldDB" id="A0A915CZD9"/>
<proteinExistence type="predicted"/>
<evidence type="ECO:0000313" key="3">
    <source>
        <dbReference type="WBParaSite" id="jg14187"/>
    </source>
</evidence>
<dbReference type="Proteomes" id="UP000887574">
    <property type="component" value="Unplaced"/>
</dbReference>
<reference evidence="3" key="1">
    <citation type="submission" date="2022-11" db="UniProtKB">
        <authorList>
            <consortium name="WormBaseParasite"/>
        </authorList>
    </citation>
    <scope>IDENTIFICATION</scope>
</reference>